<evidence type="ECO:0000313" key="1">
    <source>
        <dbReference type="EMBL" id="RFS40983.1"/>
    </source>
</evidence>
<comment type="caution">
    <text evidence="1">The sequence shown here is derived from an EMBL/GenBank/DDBJ whole genome shotgun (WGS) entry which is preliminary data.</text>
</comment>
<dbReference type="Proteomes" id="UP000262621">
    <property type="component" value="Unassembled WGS sequence"/>
</dbReference>
<dbReference type="OrthoDB" id="9895863at2"/>
<name>A0A372FQP5_9ACTN</name>
<proteinExistence type="predicted"/>
<accession>A0A372FQP5</accession>
<dbReference type="EMBL" id="QVFU01000091">
    <property type="protein sequence ID" value="RFS40983.1"/>
    <property type="molecule type" value="Genomic_DNA"/>
</dbReference>
<evidence type="ECO:0000313" key="2">
    <source>
        <dbReference type="Proteomes" id="UP000262621"/>
    </source>
</evidence>
<gene>
    <name evidence="1" type="ORF">D0Q02_29945</name>
</gene>
<keyword evidence="2" id="KW-1185">Reference proteome</keyword>
<protein>
    <submittedName>
        <fullName evidence="1">Uncharacterized protein</fullName>
    </submittedName>
</protein>
<dbReference type="RefSeq" id="WP_117231270.1">
    <property type="nucleotide sequence ID" value="NZ_QVFU01000091.1"/>
</dbReference>
<dbReference type="AlphaFoldDB" id="A0A372FQP5"/>
<reference evidence="1 2" key="1">
    <citation type="submission" date="2018-08" db="EMBL/GenBank/DDBJ databases">
        <title>Verrucosispora craniellae sp. nov., isolated from a marine sponge in the South China Sea.</title>
        <authorList>
            <person name="Li L."/>
            <person name="Lin H.W."/>
        </authorList>
    </citation>
    <scope>NUCLEOTIDE SEQUENCE [LARGE SCALE GENOMIC DNA]</scope>
    <source>
        <strain evidence="1 2">LHW63014</strain>
    </source>
</reference>
<sequence>MDPTVTPHSTAAQLAAISHAFNNHVLGTDRPQLIESCLRLVTPPTTNQPARVQGTAHPAAAELADFAVGLTVDLSRLPSPLIRRILDAFAIDLHRPSKGASTRLTITVSAILRAHELPRSALCLEVPDDWPALTPPAAQALLRLLVHTAQRRDTTPTQHGA</sequence>
<organism evidence="1 2">
    <name type="scientific">Micromonospora craniellae</name>
    <dbReference type="NCBI Taxonomy" id="2294034"/>
    <lineage>
        <taxon>Bacteria</taxon>
        <taxon>Bacillati</taxon>
        <taxon>Actinomycetota</taxon>
        <taxon>Actinomycetes</taxon>
        <taxon>Micromonosporales</taxon>
        <taxon>Micromonosporaceae</taxon>
        <taxon>Micromonospora</taxon>
    </lineage>
</organism>